<comment type="caution">
    <text evidence="2">The sequence shown here is derived from an EMBL/GenBank/DDBJ whole genome shotgun (WGS) entry which is preliminary data.</text>
</comment>
<dbReference type="InterPro" id="IPR002575">
    <property type="entry name" value="Aminoglycoside_PTrfase"/>
</dbReference>
<accession>A0ABR4GBI1</accession>
<reference evidence="2 3" key="1">
    <citation type="submission" date="2024-07" db="EMBL/GenBank/DDBJ databases">
        <title>Section-level genome sequencing and comparative genomics of Aspergillus sections Usti and Cavernicolus.</title>
        <authorList>
            <consortium name="Lawrence Berkeley National Laboratory"/>
            <person name="Nybo J.L."/>
            <person name="Vesth T.C."/>
            <person name="Theobald S."/>
            <person name="Frisvad J.C."/>
            <person name="Larsen T.O."/>
            <person name="Kjaerboelling I."/>
            <person name="Rothschild-Mancinelli K."/>
            <person name="Lyhne E.K."/>
            <person name="Kogle M.E."/>
            <person name="Barry K."/>
            <person name="Clum A."/>
            <person name="Na H."/>
            <person name="Ledsgaard L."/>
            <person name="Lin J."/>
            <person name="Lipzen A."/>
            <person name="Kuo A."/>
            <person name="Riley R."/>
            <person name="Mondo S."/>
            <person name="Labutti K."/>
            <person name="Haridas S."/>
            <person name="Pangalinan J."/>
            <person name="Salamov A.A."/>
            <person name="Simmons B.A."/>
            <person name="Magnuson J.K."/>
            <person name="Chen J."/>
            <person name="Drula E."/>
            <person name="Henrissat B."/>
            <person name="Wiebenga A."/>
            <person name="Lubbers R.J."/>
            <person name="Gomes A.C."/>
            <person name="Makela M.R."/>
            <person name="Stajich J."/>
            <person name="Grigoriev I.V."/>
            <person name="Mortensen U.H."/>
            <person name="De Vries R.P."/>
            <person name="Baker S.E."/>
            <person name="Andersen M.R."/>
        </authorList>
    </citation>
    <scope>NUCLEOTIDE SEQUENCE [LARGE SCALE GENOMIC DNA]</scope>
    <source>
        <strain evidence="2 3">CBS 209.92</strain>
    </source>
</reference>
<evidence type="ECO:0000313" key="3">
    <source>
        <dbReference type="Proteomes" id="UP001610563"/>
    </source>
</evidence>
<name>A0ABR4GBI1_9EURO</name>
<proteinExistence type="predicted"/>
<sequence length="363" mass="40407">MATKNPSNVETQILHSLRDTPYACSSVKEVRSGLANVTYRGKLSRALHDGTNSVVIKYSEETSYSKVPHLRLSTDHCMTEQEVLSAIQNTSAGRVSHKDVVVQCPRVHHYIPHAKTQILQDLPHDSTLHEWISNTDAPRDAAKLAMIGEALGTWLMRFHVWSESVAGRLSGVVLMNTNSTAKDLNRTKLQSIERQCEDEKVRGYAADLLSSAPKPGDVVVHGDFSPRNILIQPSSSSNSERSSGCSLAIINWETSCYDHFTRDVASMIASLYMQKHFSGNDSALTVLQAFVANYSALSKEEAYMTVAQVGENFFHWIAYAPETRTEEQVHKVVEYGKALITMGMEEDREGIMGTFLRCLLEPE</sequence>
<dbReference type="SUPFAM" id="SSF56112">
    <property type="entry name" value="Protein kinase-like (PK-like)"/>
    <property type="match status" value="1"/>
</dbReference>
<dbReference type="Proteomes" id="UP001610563">
    <property type="component" value="Unassembled WGS sequence"/>
</dbReference>
<keyword evidence="3" id="KW-1185">Reference proteome</keyword>
<dbReference type="Pfam" id="PF01636">
    <property type="entry name" value="APH"/>
    <property type="match status" value="1"/>
</dbReference>
<dbReference type="EMBL" id="JBFTWV010000027">
    <property type="protein sequence ID" value="KAL2796383.1"/>
    <property type="molecule type" value="Genomic_DNA"/>
</dbReference>
<feature type="domain" description="Aminoglycoside phosphotransferase" evidence="1">
    <location>
        <begin position="71"/>
        <end position="273"/>
    </location>
</feature>
<evidence type="ECO:0000313" key="2">
    <source>
        <dbReference type="EMBL" id="KAL2796383.1"/>
    </source>
</evidence>
<dbReference type="Gene3D" id="3.30.200.20">
    <property type="entry name" value="Phosphorylase Kinase, domain 1"/>
    <property type="match status" value="1"/>
</dbReference>
<dbReference type="Gene3D" id="3.90.1200.10">
    <property type="match status" value="1"/>
</dbReference>
<protein>
    <submittedName>
        <fullName evidence="2">Kinase-like domain-containing protein</fullName>
    </submittedName>
</protein>
<evidence type="ECO:0000259" key="1">
    <source>
        <dbReference type="Pfam" id="PF01636"/>
    </source>
</evidence>
<dbReference type="InterPro" id="IPR011009">
    <property type="entry name" value="Kinase-like_dom_sf"/>
</dbReference>
<gene>
    <name evidence="2" type="ORF">BJX66DRAFT_300093</name>
</gene>
<organism evidence="2 3">
    <name type="scientific">Aspergillus keveii</name>
    <dbReference type="NCBI Taxonomy" id="714993"/>
    <lineage>
        <taxon>Eukaryota</taxon>
        <taxon>Fungi</taxon>
        <taxon>Dikarya</taxon>
        <taxon>Ascomycota</taxon>
        <taxon>Pezizomycotina</taxon>
        <taxon>Eurotiomycetes</taxon>
        <taxon>Eurotiomycetidae</taxon>
        <taxon>Eurotiales</taxon>
        <taxon>Aspergillaceae</taxon>
        <taxon>Aspergillus</taxon>
        <taxon>Aspergillus subgen. Nidulantes</taxon>
    </lineage>
</organism>